<keyword evidence="1" id="KW-0472">Membrane</keyword>
<evidence type="ECO:0000259" key="2">
    <source>
        <dbReference type="PROSITE" id="PS51788"/>
    </source>
</evidence>
<keyword evidence="1" id="KW-0812">Transmembrane</keyword>
<evidence type="ECO:0000313" key="4">
    <source>
        <dbReference type="RefSeq" id="XP_005103222.1"/>
    </source>
</evidence>
<protein>
    <submittedName>
        <fullName evidence="4">Uncharacterized protein LOC101845563</fullName>
    </submittedName>
</protein>
<dbReference type="Proteomes" id="UP000694888">
    <property type="component" value="Unplaced"/>
</dbReference>
<dbReference type="CDD" id="cd15777">
    <property type="entry name" value="CRBN_C_like"/>
    <property type="match status" value="1"/>
</dbReference>
<dbReference type="Gene3D" id="2.170.150.20">
    <property type="entry name" value="Peptide methionine sulfoxide reductase"/>
    <property type="match status" value="1"/>
</dbReference>
<reference evidence="4" key="1">
    <citation type="submission" date="2025-08" db="UniProtKB">
        <authorList>
            <consortium name="RefSeq"/>
        </authorList>
    </citation>
    <scope>IDENTIFICATION</scope>
</reference>
<evidence type="ECO:0000256" key="1">
    <source>
        <dbReference type="SAM" id="Phobius"/>
    </source>
</evidence>
<dbReference type="InterPro" id="IPR034750">
    <property type="entry name" value="CULT"/>
</dbReference>
<accession>A0ABM0JWK8</accession>
<proteinExistence type="predicted"/>
<sequence>MATKHPRFQVRLLQAGSNLLELIFVYCLLQMILLGVVVYSDDNEHAHGYLLCRKCGYELAEAEDLISVPSTLAHRQRNDSMGGGERALIQLFKNPQGAYFEVITLTNAHVEKANEKYAADSWFPGFAWSIASCPKCGVHIGWGFDAITNSVQEMKIKLSSFVGLIMDKVMHEDEVYNLIAVPKVYTS</sequence>
<keyword evidence="1" id="KW-1133">Transmembrane helix</keyword>
<keyword evidence="3" id="KW-1185">Reference proteome</keyword>
<name>A0ABM0JWK8_APLCA</name>
<gene>
    <name evidence="4" type="primary">LOC101845563</name>
</gene>
<feature type="domain" description="CULT" evidence="2">
    <location>
        <begin position="47"/>
        <end position="173"/>
    </location>
</feature>
<dbReference type="GeneID" id="101845563"/>
<dbReference type="RefSeq" id="XP_005103222.1">
    <property type="nucleotide sequence ID" value="XM_005103165.3"/>
</dbReference>
<organism evidence="3 4">
    <name type="scientific">Aplysia californica</name>
    <name type="common">California sea hare</name>
    <dbReference type="NCBI Taxonomy" id="6500"/>
    <lineage>
        <taxon>Eukaryota</taxon>
        <taxon>Metazoa</taxon>
        <taxon>Spiralia</taxon>
        <taxon>Lophotrochozoa</taxon>
        <taxon>Mollusca</taxon>
        <taxon>Gastropoda</taxon>
        <taxon>Heterobranchia</taxon>
        <taxon>Euthyneura</taxon>
        <taxon>Tectipleura</taxon>
        <taxon>Aplysiida</taxon>
        <taxon>Aplysioidea</taxon>
        <taxon>Aplysiidae</taxon>
        <taxon>Aplysia</taxon>
    </lineage>
</organism>
<dbReference type="PROSITE" id="PS51788">
    <property type="entry name" value="CULT"/>
    <property type="match status" value="1"/>
</dbReference>
<feature type="transmembrane region" description="Helical" evidence="1">
    <location>
        <begin position="20"/>
        <end position="39"/>
    </location>
</feature>
<evidence type="ECO:0000313" key="3">
    <source>
        <dbReference type="Proteomes" id="UP000694888"/>
    </source>
</evidence>